<dbReference type="GO" id="GO:0008641">
    <property type="term" value="F:ubiquitin-like modifier activating enzyme activity"/>
    <property type="evidence" value="ECO:0007669"/>
    <property type="project" value="InterPro"/>
</dbReference>
<reference evidence="2 3" key="1">
    <citation type="submission" date="2016-10" db="EMBL/GenBank/DDBJ databases">
        <authorList>
            <person name="de Groot N.N."/>
        </authorList>
    </citation>
    <scope>NUCLEOTIDE SEQUENCE [LARGE SCALE GENOMIC DNA]</scope>
    <source>
        <strain evidence="2 3">CGMCC 1.6848</strain>
    </source>
</reference>
<gene>
    <name evidence="2" type="ORF">SAMN04487959_12430</name>
</gene>
<dbReference type="PANTHER" id="PTHR43267:SF1">
    <property type="entry name" value="TRNA THREONYLCARBAMOYLADENOSINE DEHYDRATASE"/>
    <property type="match status" value="1"/>
</dbReference>
<dbReference type="GO" id="GO:0061503">
    <property type="term" value="F:tRNA threonylcarbamoyladenosine dehydratase"/>
    <property type="evidence" value="ECO:0007669"/>
    <property type="project" value="TreeGrafter"/>
</dbReference>
<dbReference type="AlphaFoldDB" id="A0A1I3G2C9"/>
<dbReference type="InterPro" id="IPR000594">
    <property type="entry name" value="ThiF_NAD_FAD-bd"/>
</dbReference>
<organism evidence="2 3">
    <name type="scientific">Modicisalibacter xianhensis</name>
    <dbReference type="NCBI Taxonomy" id="442341"/>
    <lineage>
        <taxon>Bacteria</taxon>
        <taxon>Pseudomonadati</taxon>
        <taxon>Pseudomonadota</taxon>
        <taxon>Gammaproteobacteria</taxon>
        <taxon>Oceanospirillales</taxon>
        <taxon>Halomonadaceae</taxon>
        <taxon>Modicisalibacter</taxon>
    </lineage>
</organism>
<evidence type="ECO:0000313" key="2">
    <source>
        <dbReference type="EMBL" id="SFI17633.1"/>
    </source>
</evidence>
<dbReference type="InterPro" id="IPR035985">
    <property type="entry name" value="Ubiquitin-activating_enz"/>
</dbReference>
<protein>
    <submittedName>
        <fullName evidence="2">ThiF family protein</fullName>
    </submittedName>
</protein>
<dbReference type="Pfam" id="PF00899">
    <property type="entry name" value="ThiF"/>
    <property type="match status" value="1"/>
</dbReference>
<dbReference type="STRING" id="442341.SAMN04487959_12430"/>
<feature type="domain" description="THIF-type NAD/FAD binding fold" evidence="1">
    <location>
        <begin position="101"/>
        <end position="320"/>
    </location>
</feature>
<sequence>MSELQQINPALLAHVVGTEVFIGQTVRSAVALGGPAAEILPTVSVLRHPFDLDSPPPGTAAVAQRLSYYGCLVAESDVDEMQRDRAIAAWSLFGGSPTTVRTQIAHSSVAILGLGGVGTAVAVALAKTGVGRFALFDSDCVEEPNLNKSSIFYKNHIGTPKVDVLAGVLQDIGCSVSCFQETISDYSTLRERVTHAPDAIVWAGDNDERAMFLSLACSLSDNGTALVTGGVVEHTIAVGPTLMAGDISVNSISASHPLGALEALLRAANRSSINPGTHVAVHLAGNLIANEVLSVIGACYAPPLRRRVLLLDLSTLDTLVEPFSITNNAIIRR</sequence>
<dbReference type="RefSeq" id="WP_143097636.1">
    <property type="nucleotide sequence ID" value="NZ_FOPY01000024.1"/>
</dbReference>
<dbReference type="InterPro" id="IPR045886">
    <property type="entry name" value="ThiF/MoeB/HesA"/>
</dbReference>
<accession>A0A1I3G2C9</accession>
<evidence type="ECO:0000259" key="1">
    <source>
        <dbReference type="Pfam" id="PF00899"/>
    </source>
</evidence>
<evidence type="ECO:0000313" key="3">
    <source>
        <dbReference type="Proteomes" id="UP000199040"/>
    </source>
</evidence>
<dbReference type="PANTHER" id="PTHR43267">
    <property type="entry name" value="TRNA THREONYLCARBAMOYLADENOSINE DEHYDRATASE"/>
    <property type="match status" value="1"/>
</dbReference>
<dbReference type="EMBL" id="FOPY01000024">
    <property type="protein sequence ID" value="SFI17633.1"/>
    <property type="molecule type" value="Genomic_DNA"/>
</dbReference>
<dbReference type="Proteomes" id="UP000199040">
    <property type="component" value="Unassembled WGS sequence"/>
</dbReference>
<name>A0A1I3G2C9_9GAMM</name>
<proteinExistence type="predicted"/>
<dbReference type="Gene3D" id="3.40.50.720">
    <property type="entry name" value="NAD(P)-binding Rossmann-like Domain"/>
    <property type="match status" value="1"/>
</dbReference>
<keyword evidence="3" id="KW-1185">Reference proteome</keyword>
<dbReference type="SUPFAM" id="SSF69572">
    <property type="entry name" value="Activating enzymes of the ubiquitin-like proteins"/>
    <property type="match status" value="1"/>
</dbReference>
<dbReference type="GO" id="GO:0061504">
    <property type="term" value="P:cyclic threonylcarbamoyladenosine biosynthetic process"/>
    <property type="evidence" value="ECO:0007669"/>
    <property type="project" value="TreeGrafter"/>
</dbReference>